<feature type="transmembrane region" description="Helical" evidence="6">
    <location>
        <begin position="256"/>
        <end position="276"/>
    </location>
</feature>
<keyword evidence="2" id="KW-1003">Cell membrane</keyword>
<comment type="caution">
    <text evidence="7">The sequence shown here is derived from an EMBL/GenBank/DDBJ whole genome shotgun (WGS) entry which is preliminary data.</text>
</comment>
<keyword evidence="4 6" id="KW-1133">Transmembrane helix</keyword>
<feature type="transmembrane region" description="Helical" evidence="6">
    <location>
        <begin position="342"/>
        <end position="363"/>
    </location>
</feature>
<organism evidence="7">
    <name type="scientific">mine drainage metagenome</name>
    <dbReference type="NCBI Taxonomy" id="410659"/>
    <lineage>
        <taxon>unclassified sequences</taxon>
        <taxon>metagenomes</taxon>
        <taxon>ecological metagenomes</taxon>
    </lineage>
</organism>
<dbReference type="AlphaFoldDB" id="A0A1J5PIJ3"/>
<feature type="transmembrane region" description="Helical" evidence="6">
    <location>
        <begin position="312"/>
        <end position="336"/>
    </location>
</feature>
<evidence type="ECO:0000256" key="4">
    <source>
        <dbReference type="ARBA" id="ARBA00022989"/>
    </source>
</evidence>
<proteinExistence type="predicted"/>
<dbReference type="GO" id="GO:0005886">
    <property type="term" value="C:plasma membrane"/>
    <property type="evidence" value="ECO:0007669"/>
    <property type="project" value="UniProtKB-SubCell"/>
</dbReference>
<feature type="transmembrane region" description="Helical" evidence="6">
    <location>
        <begin position="282"/>
        <end position="300"/>
    </location>
</feature>
<protein>
    <recommendedName>
        <fullName evidence="8">Polysaccharide biosynthesis protein</fullName>
    </recommendedName>
</protein>
<dbReference type="EMBL" id="MLJW01003737">
    <property type="protein sequence ID" value="OIQ71417.1"/>
    <property type="molecule type" value="Genomic_DNA"/>
</dbReference>
<evidence type="ECO:0000256" key="2">
    <source>
        <dbReference type="ARBA" id="ARBA00022475"/>
    </source>
</evidence>
<feature type="transmembrane region" description="Helical" evidence="6">
    <location>
        <begin position="67"/>
        <end position="85"/>
    </location>
</feature>
<feature type="transmembrane region" description="Helical" evidence="6">
    <location>
        <begin position="216"/>
        <end position="235"/>
    </location>
</feature>
<keyword evidence="5 6" id="KW-0472">Membrane</keyword>
<accession>A0A1J5PIJ3</accession>
<evidence type="ECO:0000256" key="3">
    <source>
        <dbReference type="ARBA" id="ARBA00022692"/>
    </source>
</evidence>
<evidence type="ECO:0000313" key="7">
    <source>
        <dbReference type="EMBL" id="OIQ71417.1"/>
    </source>
</evidence>
<evidence type="ECO:0000256" key="6">
    <source>
        <dbReference type="SAM" id="Phobius"/>
    </source>
</evidence>
<dbReference type="PANTHER" id="PTHR30250:SF26">
    <property type="entry name" value="PSMA PROTEIN"/>
    <property type="match status" value="1"/>
</dbReference>
<sequence>MSAAHWVYQFSIFSSMVSLTQIPYNATIIAHEKMSVYGYVTIIEVVLRLVIVYFLSVGNLDKLKVYSVLYFLVTLIISIIYRAYCNRNFKECRISFKWNKTLYQKLFSFSIWELYGGLALMGMGQGLNMLLNIFFGPVVNAARGIAYMVQGAIFGFGDSFITAVKPQIIKLYAENNVNKMMSFVFVSSKYSFYLTLFFSLPLYIEISFILELWLKIVPTYTASFCRLILINNLIWSMRGPITTSFHAIGKIKIANLVCGSLFYLIIVFSYICLKMGFNPESVFIVTILVSMLVQITELFLLKRLITFSIRAYFTQVVFICVFVLICSAIIPFLFSILLEQGFIRVLVVGFSSVIFLFLTIYFFGIGKEEQNLIIGKIQAIKNTFIK</sequence>
<feature type="transmembrane region" description="Helical" evidence="6">
    <location>
        <begin position="36"/>
        <end position="55"/>
    </location>
</feature>
<keyword evidence="3 6" id="KW-0812">Transmembrane</keyword>
<feature type="transmembrane region" description="Helical" evidence="6">
    <location>
        <begin position="190"/>
        <end position="210"/>
    </location>
</feature>
<dbReference type="InterPro" id="IPR050833">
    <property type="entry name" value="Poly_Biosynth_Transport"/>
</dbReference>
<comment type="subcellular location">
    <subcellularLocation>
        <location evidence="1">Cell membrane</location>
        <topology evidence="1">Multi-pass membrane protein</topology>
    </subcellularLocation>
</comment>
<feature type="transmembrane region" description="Helical" evidence="6">
    <location>
        <begin position="6"/>
        <end position="24"/>
    </location>
</feature>
<evidence type="ECO:0000256" key="5">
    <source>
        <dbReference type="ARBA" id="ARBA00023136"/>
    </source>
</evidence>
<reference evidence="7" key="1">
    <citation type="submission" date="2016-10" db="EMBL/GenBank/DDBJ databases">
        <title>Sequence of Gallionella enrichment culture.</title>
        <authorList>
            <person name="Poehlein A."/>
            <person name="Muehling M."/>
            <person name="Daniel R."/>
        </authorList>
    </citation>
    <scope>NUCLEOTIDE SEQUENCE</scope>
</reference>
<dbReference type="PANTHER" id="PTHR30250">
    <property type="entry name" value="PST FAMILY PREDICTED COLANIC ACID TRANSPORTER"/>
    <property type="match status" value="1"/>
</dbReference>
<name>A0A1J5PIJ3_9ZZZZ</name>
<feature type="transmembrane region" description="Helical" evidence="6">
    <location>
        <begin position="144"/>
        <end position="164"/>
    </location>
</feature>
<feature type="transmembrane region" description="Helical" evidence="6">
    <location>
        <begin position="106"/>
        <end position="124"/>
    </location>
</feature>
<gene>
    <name evidence="7" type="ORF">GALL_469650</name>
</gene>
<evidence type="ECO:0008006" key="8">
    <source>
        <dbReference type="Google" id="ProtNLM"/>
    </source>
</evidence>
<evidence type="ECO:0000256" key="1">
    <source>
        <dbReference type="ARBA" id="ARBA00004651"/>
    </source>
</evidence>